<dbReference type="Proteomes" id="UP001272987">
    <property type="component" value="Unassembled WGS sequence"/>
</dbReference>
<proteinExistence type="predicted"/>
<dbReference type="SUPFAM" id="SSF51735">
    <property type="entry name" value="NAD(P)-binding Rossmann-fold domains"/>
    <property type="match status" value="1"/>
</dbReference>
<dbReference type="Proteomes" id="UP001282288">
    <property type="component" value="Unassembled WGS sequence"/>
</dbReference>
<evidence type="ECO:0000313" key="4">
    <source>
        <dbReference type="Proteomes" id="UP001272987"/>
    </source>
</evidence>
<gene>
    <name evidence="2" type="ORF">PV399_25995</name>
    <name evidence="3" type="ORF">PV666_42010</name>
</gene>
<evidence type="ECO:0000313" key="2">
    <source>
        <dbReference type="EMBL" id="MDX2963144.1"/>
    </source>
</evidence>
<evidence type="ECO:0000313" key="3">
    <source>
        <dbReference type="EMBL" id="MDX3024405.1"/>
    </source>
</evidence>
<dbReference type="InterPro" id="IPR008030">
    <property type="entry name" value="NmrA-like"/>
</dbReference>
<comment type="caution">
    <text evidence="2">The sequence shown here is derived from an EMBL/GenBank/DDBJ whole genome shotgun (WGS) entry which is preliminary data.</text>
</comment>
<reference evidence="2 4" key="1">
    <citation type="journal article" date="2023" name="Microb. Genom.">
        <title>Mesoterricola silvestris gen. nov., sp. nov., Mesoterricola sediminis sp. nov., Geothrix oryzae sp. nov., Geothrix edaphica sp. nov., Geothrix rubra sp. nov., and Geothrix limicola sp. nov., six novel members of Acidobacteriota isolated from soils.</title>
        <authorList>
            <person name="Weisberg A.J."/>
            <person name="Pearce E."/>
            <person name="Kramer C.G."/>
            <person name="Chang J.H."/>
            <person name="Clarke C.R."/>
        </authorList>
    </citation>
    <scope>NUCLEOTIDE SEQUENCE</scope>
    <source>
        <strain evidence="3 4">NB05-1H</strain>
        <strain evidence="2">NRRL_B-16521</strain>
    </source>
</reference>
<dbReference type="PANTHER" id="PTHR43162:SF1">
    <property type="entry name" value="PRESTALK A DIFFERENTIATION PROTEIN A"/>
    <property type="match status" value="1"/>
</dbReference>
<dbReference type="InterPro" id="IPR036291">
    <property type="entry name" value="NAD(P)-bd_dom_sf"/>
</dbReference>
<dbReference type="InterPro" id="IPR051604">
    <property type="entry name" value="Ergot_Alk_Oxidoreductase"/>
</dbReference>
<dbReference type="GeneID" id="69808981"/>
<name>A0AAP6BED4_9ACTN</name>
<dbReference type="Gene3D" id="3.40.50.720">
    <property type="entry name" value="NAD(P)-binding Rossmann-like Domain"/>
    <property type="match status" value="1"/>
</dbReference>
<evidence type="ECO:0000259" key="1">
    <source>
        <dbReference type="Pfam" id="PF05368"/>
    </source>
</evidence>
<evidence type="ECO:0000313" key="5">
    <source>
        <dbReference type="Proteomes" id="UP001282288"/>
    </source>
</evidence>
<accession>A0AAP6BED4</accession>
<dbReference type="EMBL" id="JARAWC010000020">
    <property type="protein sequence ID" value="MDX2963144.1"/>
    <property type="molecule type" value="Genomic_DNA"/>
</dbReference>
<dbReference type="PANTHER" id="PTHR43162">
    <property type="match status" value="1"/>
</dbReference>
<dbReference type="AlphaFoldDB" id="A0AAP6BED4"/>
<keyword evidence="4" id="KW-1185">Reference proteome</keyword>
<protein>
    <submittedName>
        <fullName evidence="2">NmrA family NAD(P)-binding protein</fullName>
    </submittedName>
</protein>
<dbReference type="EMBL" id="JARAWP010000034">
    <property type="protein sequence ID" value="MDX3024405.1"/>
    <property type="molecule type" value="Genomic_DNA"/>
</dbReference>
<feature type="domain" description="NmrA-like" evidence="1">
    <location>
        <begin position="4"/>
        <end position="229"/>
    </location>
</feature>
<dbReference type="RefSeq" id="WP_029184151.1">
    <property type="nucleotide sequence ID" value="NZ_CP122369.1"/>
</dbReference>
<organism evidence="2 5">
    <name type="scientific">Streptomyces acidiscabies</name>
    <dbReference type="NCBI Taxonomy" id="42234"/>
    <lineage>
        <taxon>Bacteria</taxon>
        <taxon>Bacillati</taxon>
        <taxon>Actinomycetota</taxon>
        <taxon>Actinomycetes</taxon>
        <taxon>Kitasatosporales</taxon>
        <taxon>Streptomycetaceae</taxon>
        <taxon>Streptomyces</taxon>
    </lineage>
</organism>
<sequence length="284" mass="29267">MTYVIHGATGAQGAPVVAALSAAGKSVVALTRDASASVPGARIAAVDYTSPSALTDVYRGSEGVFVHLPVVPEADRLVYARNVVAAVREARPGRVVFSTSGFVLGSVGGDGFGSAVALLVEGLADSGVPYAVIEPRLYFENLLLPFVAEAVREEGVLRYPLPAGFRVAWTSHLDIADAAVALFDRTDVTGVVAVGQDPAITGEDIAAAFAARTGRKVVFEPLSPEAFRTAAAPLLGEGPAADVAAGYRAMSTLPHHAIPAERSARKLLGLTPRTAGQWLADIGL</sequence>
<dbReference type="Pfam" id="PF05368">
    <property type="entry name" value="NmrA"/>
    <property type="match status" value="1"/>
</dbReference>